<evidence type="ECO:0000313" key="9">
    <source>
        <dbReference type="EMBL" id="MFC3860319.1"/>
    </source>
</evidence>
<comment type="subunit">
    <text evidence="7">Heterodimer of a catalytic subunit (MsrP) and a heme-binding subunit (MsrQ).</text>
</comment>
<dbReference type="Pfam" id="PF01794">
    <property type="entry name" value="Ferric_reduct"/>
    <property type="match status" value="1"/>
</dbReference>
<comment type="subcellular location">
    <subcellularLocation>
        <location evidence="7">Cell membrane</location>
        <topology evidence="7">Multi-pass membrane protein</topology>
    </subcellularLocation>
    <subcellularLocation>
        <location evidence="1">Membrane</location>
        <topology evidence="1">Multi-pass membrane protein</topology>
    </subcellularLocation>
</comment>
<keyword evidence="7" id="KW-0285">Flavoprotein</keyword>
<feature type="transmembrane region" description="Helical" evidence="7">
    <location>
        <begin position="50"/>
        <end position="69"/>
    </location>
</feature>
<comment type="function">
    <text evidence="7">Part of the MsrPQ system that repairs oxidized cell envelope proteins containing methionine sulfoxide residues (Met-O), using respiratory chain electrons. Thus protects these proteins from oxidative-stress damage caused by reactive species of oxygen and chlorine. MsrPQ is essential for the maintenance of envelope integrity under bleach stress, rescuing a wide series of structurally unrelated cell envelope proteins from methionine oxidation. MsrQ provides electrons for reduction to the reductase catalytic subunit MsrP, using the quinone pool of the respiratory chain.</text>
</comment>
<dbReference type="HAMAP" id="MF_01207">
    <property type="entry name" value="MsrQ"/>
    <property type="match status" value="1"/>
</dbReference>
<accession>A0ABV8A3Q7</accession>
<dbReference type="Proteomes" id="UP001595748">
    <property type="component" value="Unassembled WGS sequence"/>
</dbReference>
<feature type="transmembrane region" description="Helical" evidence="7">
    <location>
        <begin position="112"/>
        <end position="133"/>
    </location>
</feature>
<organism evidence="9 10">
    <name type="scientific">Deinococcus antarcticus</name>
    <dbReference type="NCBI Taxonomy" id="1298767"/>
    <lineage>
        <taxon>Bacteria</taxon>
        <taxon>Thermotogati</taxon>
        <taxon>Deinococcota</taxon>
        <taxon>Deinococci</taxon>
        <taxon>Deinococcales</taxon>
        <taxon>Deinococcaceae</taxon>
        <taxon>Deinococcus</taxon>
    </lineage>
</organism>
<keyword evidence="5 7" id="KW-0408">Iron</keyword>
<dbReference type="InterPro" id="IPR013130">
    <property type="entry name" value="Fe3_Rdtase_TM_dom"/>
</dbReference>
<keyword evidence="7" id="KW-0288">FMN</keyword>
<sequence>MRNRAARHSLSWLPPAVYVGAVLPAAVLAFDAFSGLLGADPIKRATHQTGQLAIVLLLLSLGCTPLRLLTGWTWPARVRKALGLTAFFYALLHFGIYLFDQNVMLLSVGEDIAKRPFITVGFLSLVLLLPLAWTSTPQSVRRLGFAGWTRLHRLVYVSAALAALHYWWGVKQDRTMPTLLALGLLLLFAVRFVLRPRKKQATPPASLS</sequence>
<dbReference type="PANTHER" id="PTHR36964:SF1">
    <property type="entry name" value="PROTEIN-METHIONINE-SULFOXIDE REDUCTASE HEME-BINDING SUBUNIT MSRQ"/>
    <property type="match status" value="1"/>
</dbReference>
<evidence type="ECO:0000256" key="6">
    <source>
        <dbReference type="ARBA" id="ARBA00023136"/>
    </source>
</evidence>
<comment type="caution">
    <text evidence="9">The sequence shown here is derived from an EMBL/GenBank/DDBJ whole genome shotgun (WGS) entry which is preliminary data.</text>
</comment>
<feature type="transmembrane region" description="Helical" evidence="7">
    <location>
        <begin position="12"/>
        <end position="30"/>
    </location>
</feature>
<keyword evidence="7" id="KW-1003">Cell membrane</keyword>
<evidence type="ECO:0000256" key="2">
    <source>
        <dbReference type="ARBA" id="ARBA00022448"/>
    </source>
</evidence>
<protein>
    <recommendedName>
        <fullName evidence="7">Protein-methionine-sulfoxide reductase heme-binding subunit MsrQ</fullName>
    </recommendedName>
    <alternativeName>
        <fullName evidence="7">Flavocytochrome MsrQ</fullName>
    </alternativeName>
</protein>
<evidence type="ECO:0000259" key="8">
    <source>
        <dbReference type="Pfam" id="PF01794"/>
    </source>
</evidence>
<evidence type="ECO:0000256" key="5">
    <source>
        <dbReference type="ARBA" id="ARBA00023004"/>
    </source>
</evidence>
<dbReference type="RefSeq" id="WP_380076468.1">
    <property type="nucleotide sequence ID" value="NZ_JBHRZF010000062.1"/>
</dbReference>
<keyword evidence="4 7" id="KW-1133">Transmembrane helix</keyword>
<evidence type="ECO:0000256" key="7">
    <source>
        <dbReference type="HAMAP-Rule" id="MF_01207"/>
    </source>
</evidence>
<keyword evidence="2 7" id="KW-0813">Transport</keyword>
<dbReference type="InterPro" id="IPR022837">
    <property type="entry name" value="MsrQ-like"/>
</dbReference>
<comment type="cofactor">
    <cofactor evidence="7">
        <name>FMN</name>
        <dbReference type="ChEBI" id="CHEBI:58210"/>
    </cofactor>
    <text evidence="7">Binds 1 FMN per subunit.</text>
</comment>
<comment type="cofactor">
    <cofactor evidence="7">
        <name>heme b</name>
        <dbReference type="ChEBI" id="CHEBI:60344"/>
    </cofactor>
    <text evidence="7">Binds 1 heme b (iron(II)-protoporphyrin IX) group per subunit.</text>
</comment>
<evidence type="ECO:0000256" key="1">
    <source>
        <dbReference type="ARBA" id="ARBA00004141"/>
    </source>
</evidence>
<keyword evidence="3 7" id="KW-0812">Transmembrane</keyword>
<evidence type="ECO:0000256" key="3">
    <source>
        <dbReference type="ARBA" id="ARBA00022692"/>
    </source>
</evidence>
<name>A0ABV8A3Q7_9DEIO</name>
<keyword evidence="10" id="KW-1185">Reference proteome</keyword>
<comment type="similarity">
    <text evidence="7">Belongs to the MsrQ family.</text>
</comment>
<keyword evidence="7" id="KW-0349">Heme</keyword>
<keyword evidence="7" id="KW-0479">Metal-binding</keyword>
<proteinExistence type="inferred from homology"/>
<keyword evidence="7" id="KW-0249">Electron transport</keyword>
<gene>
    <name evidence="7" type="primary">msrQ</name>
    <name evidence="9" type="ORF">ACFOPQ_06010</name>
</gene>
<keyword evidence="6 7" id="KW-0472">Membrane</keyword>
<dbReference type="EMBL" id="JBHRZF010000062">
    <property type="protein sequence ID" value="MFC3860319.1"/>
    <property type="molecule type" value="Genomic_DNA"/>
</dbReference>
<feature type="transmembrane region" description="Helical" evidence="7">
    <location>
        <begin position="176"/>
        <end position="194"/>
    </location>
</feature>
<feature type="domain" description="Ferric oxidoreductase" evidence="8">
    <location>
        <begin position="50"/>
        <end position="162"/>
    </location>
</feature>
<feature type="transmembrane region" description="Helical" evidence="7">
    <location>
        <begin position="81"/>
        <end position="100"/>
    </location>
</feature>
<dbReference type="PANTHER" id="PTHR36964">
    <property type="entry name" value="PROTEIN-METHIONINE-SULFOXIDE REDUCTASE HEME-BINDING SUBUNIT MSRQ"/>
    <property type="match status" value="1"/>
</dbReference>
<evidence type="ECO:0000256" key="4">
    <source>
        <dbReference type="ARBA" id="ARBA00022989"/>
    </source>
</evidence>
<reference evidence="10" key="1">
    <citation type="journal article" date="2019" name="Int. J. Syst. Evol. Microbiol.">
        <title>The Global Catalogue of Microorganisms (GCM) 10K type strain sequencing project: providing services to taxonomists for standard genome sequencing and annotation.</title>
        <authorList>
            <consortium name="The Broad Institute Genomics Platform"/>
            <consortium name="The Broad Institute Genome Sequencing Center for Infectious Disease"/>
            <person name="Wu L."/>
            <person name="Ma J."/>
        </authorList>
    </citation>
    <scope>NUCLEOTIDE SEQUENCE [LARGE SCALE GENOMIC DNA]</scope>
    <source>
        <strain evidence="10">CCTCC AB 2013263</strain>
    </source>
</reference>
<evidence type="ECO:0000313" key="10">
    <source>
        <dbReference type="Proteomes" id="UP001595748"/>
    </source>
</evidence>
<feature type="transmembrane region" description="Helical" evidence="7">
    <location>
        <begin position="154"/>
        <end position="170"/>
    </location>
</feature>